<organism evidence="1 2">
    <name type="scientific">Mycolicibacterium conceptionense</name>
    <dbReference type="NCBI Taxonomy" id="451644"/>
    <lineage>
        <taxon>Bacteria</taxon>
        <taxon>Bacillati</taxon>
        <taxon>Actinomycetota</taxon>
        <taxon>Actinomycetes</taxon>
        <taxon>Mycobacteriales</taxon>
        <taxon>Mycobacteriaceae</taxon>
        <taxon>Mycolicibacterium</taxon>
    </lineage>
</organism>
<evidence type="ECO:0000313" key="2">
    <source>
        <dbReference type="Proteomes" id="UP000037594"/>
    </source>
</evidence>
<dbReference type="RefSeq" id="WP_048896503.1">
    <property type="nucleotide sequence ID" value="NZ_LFOD01000064.1"/>
</dbReference>
<sequence>MTVAVRLSNGTVVAPVRLRRDGYRGSESIVESATVHASSNYVVLDPGTSEFTIEGPPVTDKTTVLLRYERIAEVPELPEIVATDEAMAELRMQWQNVDAFYRRVEDVSASTTTPTRTITLADLRIIDVDTDQIPASAAGWTAAPDYLGLPAPLTALVPGSLGGVPELVEDRINGNGRRVKVWAARHGQEHATLVVEFQVAYADARTRMVKKDPWNSRRNAKRIPVTDTKFVELHAQVPVAITADTLDAARVEVNRIVAEIEAQLAEPVAVCATCAGAGLVLTGDVRERKL</sequence>
<proteinExistence type="predicted"/>
<accession>A0A0J8U068</accession>
<name>A0A0J8U068_9MYCO</name>
<evidence type="ECO:0000313" key="1">
    <source>
        <dbReference type="EMBL" id="KMV13920.1"/>
    </source>
</evidence>
<gene>
    <name evidence="1" type="ORF">ACT17_32580</name>
</gene>
<dbReference type="Proteomes" id="UP000037594">
    <property type="component" value="Unassembled WGS sequence"/>
</dbReference>
<dbReference type="PATRIC" id="fig|451644.5.peg.6690"/>
<dbReference type="AlphaFoldDB" id="A0A0J8U068"/>
<dbReference type="OrthoDB" id="4763550at2"/>
<protein>
    <submittedName>
        <fullName evidence="1">Uncharacterized protein</fullName>
    </submittedName>
</protein>
<dbReference type="EMBL" id="LFOD01000064">
    <property type="protein sequence ID" value="KMV13920.1"/>
    <property type="molecule type" value="Genomic_DNA"/>
</dbReference>
<comment type="caution">
    <text evidence="1">The sequence shown here is derived from an EMBL/GenBank/DDBJ whole genome shotgun (WGS) entry which is preliminary data.</text>
</comment>
<reference evidence="1 2" key="1">
    <citation type="submission" date="2015-06" db="EMBL/GenBank/DDBJ databases">
        <title>Genome sequence of Mycobacterium conceptionense strain MLE.</title>
        <authorList>
            <person name="Greninger A.L."/>
            <person name="Cunningham G."/>
            <person name="Chiu C.Y."/>
            <person name="Miller S."/>
        </authorList>
    </citation>
    <scope>NUCLEOTIDE SEQUENCE [LARGE SCALE GENOMIC DNA]</scope>
    <source>
        <strain evidence="1 2">MLE</strain>
    </source>
</reference>